<keyword evidence="2 3" id="KW-0472">Membrane</keyword>
<dbReference type="STRING" id="153721.MYP_1628"/>
<dbReference type="InterPro" id="IPR036737">
    <property type="entry name" value="OmpA-like_sf"/>
</dbReference>
<dbReference type="SUPFAM" id="SSF54106">
    <property type="entry name" value="LysM domain"/>
    <property type="match status" value="2"/>
</dbReference>
<dbReference type="InterPro" id="IPR006665">
    <property type="entry name" value="OmpA-like"/>
</dbReference>
<dbReference type="PROSITE" id="PS51782">
    <property type="entry name" value="LYSM"/>
    <property type="match status" value="3"/>
</dbReference>
<feature type="domain" description="LysM" evidence="6">
    <location>
        <begin position="754"/>
        <end position="797"/>
    </location>
</feature>
<dbReference type="InterPro" id="IPR006664">
    <property type="entry name" value="OMP_bac"/>
</dbReference>
<dbReference type="AlphaFoldDB" id="A0A098LBU0"/>
<keyword evidence="4" id="KW-0732">Signal</keyword>
<dbReference type="PANTHER" id="PTHR33734:SF22">
    <property type="entry name" value="MEMBRANE-BOUND LYTIC MUREIN TRANSGLYCOSYLASE D"/>
    <property type="match status" value="1"/>
</dbReference>
<feature type="domain" description="LysM" evidence="6">
    <location>
        <begin position="666"/>
        <end position="709"/>
    </location>
</feature>
<evidence type="ECO:0000313" key="8">
    <source>
        <dbReference type="Proteomes" id="UP000030185"/>
    </source>
</evidence>
<dbReference type="Pfam" id="PF07676">
    <property type="entry name" value="PD40"/>
    <property type="match status" value="1"/>
</dbReference>
<dbReference type="PRINTS" id="PR01021">
    <property type="entry name" value="OMPADOMAIN"/>
</dbReference>
<dbReference type="eggNOG" id="COG0457">
    <property type="taxonomic scope" value="Bacteria"/>
</dbReference>
<evidence type="ECO:0000259" key="6">
    <source>
        <dbReference type="PROSITE" id="PS51782"/>
    </source>
</evidence>
<protein>
    <recommendedName>
        <fullName evidence="9">Peptidoglycan-associated lipoprotein</fullName>
    </recommendedName>
</protein>
<evidence type="ECO:0000256" key="4">
    <source>
        <dbReference type="SAM" id="SignalP"/>
    </source>
</evidence>
<evidence type="ECO:0000256" key="1">
    <source>
        <dbReference type="ARBA" id="ARBA00004370"/>
    </source>
</evidence>
<dbReference type="SMART" id="SM00257">
    <property type="entry name" value="LysM"/>
    <property type="match status" value="3"/>
</dbReference>
<dbReference type="SUPFAM" id="SSF48452">
    <property type="entry name" value="TPR-like"/>
    <property type="match status" value="1"/>
</dbReference>
<dbReference type="Pfam" id="PF01476">
    <property type="entry name" value="LysM"/>
    <property type="match status" value="3"/>
</dbReference>
<dbReference type="InterPro" id="IPR011042">
    <property type="entry name" value="6-blade_b-propeller_TolB-like"/>
</dbReference>
<dbReference type="SUPFAM" id="SSF103088">
    <property type="entry name" value="OmpA-like"/>
    <property type="match status" value="1"/>
</dbReference>
<dbReference type="Gene3D" id="3.30.1330.60">
    <property type="entry name" value="OmpA-like domain"/>
    <property type="match status" value="1"/>
</dbReference>
<accession>A0A098LBU0</accession>
<dbReference type="InterPro" id="IPR036779">
    <property type="entry name" value="LysM_dom_sf"/>
</dbReference>
<proteinExistence type="predicted"/>
<dbReference type="GO" id="GO:0008932">
    <property type="term" value="F:lytic endotransglycosylase activity"/>
    <property type="evidence" value="ECO:0007669"/>
    <property type="project" value="TreeGrafter"/>
</dbReference>
<evidence type="ECO:0008006" key="9">
    <source>
        <dbReference type="Google" id="ProtNLM"/>
    </source>
</evidence>
<comment type="caution">
    <text evidence="7">The sequence shown here is derived from an EMBL/GenBank/DDBJ whole genome shotgun (WGS) entry which is preliminary data.</text>
</comment>
<evidence type="ECO:0000256" key="3">
    <source>
        <dbReference type="PROSITE-ProRule" id="PRU00473"/>
    </source>
</evidence>
<reference evidence="7 8" key="1">
    <citation type="submission" date="2014-09" db="EMBL/GenBank/DDBJ databases">
        <title>Sporocytophaga myxococcoides PG-01 genome sequencing.</title>
        <authorList>
            <person name="Liu L."/>
            <person name="Gao P.J."/>
            <person name="Chen G.J."/>
            <person name="Wang L.S."/>
        </authorList>
    </citation>
    <scope>NUCLEOTIDE SEQUENCE [LARGE SCALE GENOMIC DNA]</scope>
    <source>
        <strain evidence="7 8">PG-01</strain>
    </source>
</reference>
<dbReference type="InterPro" id="IPR011659">
    <property type="entry name" value="WD40"/>
</dbReference>
<dbReference type="OrthoDB" id="901624at2"/>
<feature type="signal peptide" evidence="4">
    <location>
        <begin position="1"/>
        <end position="23"/>
    </location>
</feature>
<evidence type="ECO:0000256" key="2">
    <source>
        <dbReference type="ARBA" id="ARBA00023136"/>
    </source>
</evidence>
<comment type="subcellular location">
    <subcellularLocation>
        <location evidence="1">Membrane</location>
    </subcellularLocation>
</comment>
<gene>
    <name evidence="7" type="ORF">MYP_1628</name>
</gene>
<dbReference type="eggNOG" id="COG1388">
    <property type="taxonomic scope" value="Bacteria"/>
</dbReference>
<dbReference type="Pfam" id="PF13620">
    <property type="entry name" value="CarboxypepD_reg"/>
    <property type="match status" value="1"/>
</dbReference>
<dbReference type="Pfam" id="PF00691">
    <property type="entry name" value="OmpA"/>
    <property type="match status" value="1"/>
</dbReference>
<organism evidence="7 8">
    <name type="scientific">Sporocytophaga myxococcoides</name>
    <dbReference type="NCBI Taxonomy" id="153721"/>
    <lineage>
        <taxon>Bacteria</taxon>
        <taxon>Pseudomonadati</taxon>
        <taxon>Bacteroidota</taxon>
        <taxon>Cytophagia</taxon>
        <taxon>Cytophagales</taxon>
        <taxon>Cytophagaceae</taxon>
        <taxon>Sporocytophaga</taxon>
    </lineage>
</organism>
<dbReference type="EMBL" id="BBLT01000002">
    <property type="protein sequence ID" value="GAL84400.1"/>
    <property type="molecule type" value="Genomic_DNA"/>
</dbReference>
<dbReference type="Proteomes" id="UP000030185">
    <property type="component" value="Unassembled WGS sequence"/>
</dbReference>
<dbReference type="InterPro" id="IPR011990">
    <property type="entry name" value="TPR-like_helical_dom_sf"/>
</dbReference>
<evidence type="ECO:0000313" key="7">
    <source>
        <dbReference type="EMBL" id="GAL84400.1"/>
    </source>
</evidence>
<feature type="domain" description="LysM" evidence="6">
    <location>
        <begin position="807"/>
        <end position="850"/>
    </location>
</feature>
<sequence>MKKTLTLLFILFFLCFQHSDLLAQKKAKKKGEKASVELADKYFENMDYYLASQEYEKVYAEEPGNNYVCYRLAEAYRFHFNYPSAEKYYKISVEKALPDFPLARYWYALMLKLNGKYEEAEKQFQEFINENPNPDSETKKYRDQAEIDKDGCTLAIDEMKKPVRDYEFFNLKTPVNSVESDYSPVIFENDSTIVVTSARPESIGESEYGMLGGEYSDNFRFKKEGSTWKQMDDKDKFSVVNSKFNESGGSFNKDRTKFYFTRCDEPVKTGKIIAYECAIYVTKLENGKWTNPVKLNENINYPKTYNVQPSVSPNADTMFFVSKREGGLGMHDIYYSTCNGDDNWGKAINMGTEINTPGIDMSPCYYPADRTLFFSTNGREGFGGLDIFMAKGKNFTEEVQNVGLPFNSSKDDFYFVVGEKKGYLASNRDGGIGNDDIYMFLIESKQALIAQVDKDSLQEAQSISIVGTLVDEETHQPASDVGVILKNEKNETLKRTTTNEKGTFRYENLKPDNYKVTLEDKDAKITAEIKYLVEDVKVKSSDQPVSRVLFENIYFDFDKFDLRPEAKKTLDDLCAYCKKHPEVQIEMNAYTDSYGSDEYNVALSEKRGIKASEYLKSKGLDKSALVVNALGEGKPLVANKNAIGRQLNRRVEFHIIGGPGYQAKAMTYIIEPKVTIEEIAKKYKMSVEELKKLNNLKGQNLEAFTPLRVRRTGDADIVAPSTMAEVDRDEDDVNPNGFVATINKKAAPLNEGEDYYIAESGNTVFSISRLFGMTPEELIQLNSLKDNTIFAGQKLKVKMNANASGAGKYSVKDGDSIDSIAKKFGLTIEELKDLNKLEGYSVKKGMILRVNK</sequence>
<dbReference type="CDD" id="cd00118">
    <property type="entry name" value="LysM"/>
    <property type="match status" value="2"/>
</dbReference>
<dbReference type="Gene3D" id="3.10.350.10">
    <property type="entry name" value="LysM domain"/>
    <property type="match status" value="3"/>
</dbReference>
<keyword evidence="8" id="KW-1185">Reference proteome</keyword>
<dbReference type="PROSITE" id="PS51123">
    <property type="entry name" value="OMPA_2"/>
    <property type="match status" value="1"/>
</dbReference>
<feature type="chain" id="PRO_5001944889" description="Peptidoglycan-associated lipoprotein" evidence="4">
    <location>
        <begin position="24"/>
        <end position="852"/>
    </location>
</feature>
<dbReference type="SUPFAM" id="SSF82171">
    <property type="entry name" value="DPP6 N-terminal domain-like"/>
    <property type="match status" value="1"/>
</dbReference>
<dbReference type="eggNOG" id="COG0823">
    <property type="taxonomic scope" value="Bacteria"/>
</dbReference>
<dbReference type="PANTHER" id="PTHR33734">
    <property type="entry name" value="LYSM DOMAIN-CONTAINING GPI-ANCHORED PROTEIN 2"/>
    <property type="match status" value="1"/>
</dbReference>
<evidence type="ECO:0000259" key="5">
    <source>
        <dbReference type="PROSITE" id="PS51123"/>
    </source>
</evidence>
<dbReference type="RefSeq" id="WP_045460900.1">
    <property type="nucleotide sequence ID" value="NZ_BBLT01000002.1"/>
</dbReference>
<dbReference type="eggNOG" id="COG2885">
    <property type="taxonomic scope" value="Bacteria"/>
</dbReference>
<dbReference type="Gene3D" id="2.120.10.30">
    <property type="entry name" value="TolB, C-terminal domain"/>
    <property type="match status" value="1"/>
</dbReference>
<dbReference type="GO" id="GO:0016020">
    <property type="term" value="C:membrane"/>
    <property type="evidence" value="ECO:0007669"/>
    <property type="project" value="UniProtKB-SubCell"/>
</dbReference>
<name>A0A098LBU0_9BACT</name>
<dbReference type="SUPFAM" id="SSF49478">
    <property type="entry name" value="Cna protein B-type domain"/>
    <property type="match status" value="1"/>
</dbReference>
<dbReference type="CDD" id="cd07185">
    <property type="entry name" value="OmpA_C-like"/>
    <property type="match status" value="1"/>
</dbReference>
<feature type="domain" description="OmpA-like" evidence="5">
    <location>
        <begin position="542"/>
        <end position="659"/>
    </location>
</feature>
<dbReference type="InterPro" id="IPR018392">
    <property type="entry name" value="LysM"/>
</dbReference>
<dbReference type="Gene3D" id="1.25.40.10">
    <property type="entry name" value="Tetratricopeptide repeat domain"/>
    <property type="match status" value="1"/>
</dbReference>